<organism evidence="1">
    <name type="scientific">Fusarium oxysporum (strain Fo5176)</name>
    <name type="common">Fusarium vascular wilt</name>
    <dbReference type="NCBI Taxonomy" id="660025"/>
    <lineage>
        <taxon>Eukaryota</taxon>
        <taxon>Fungi</taxon>
        <taxon>Dikarya</taxon>
        <taxon>Ascomycota</taxon>
        <taxon>Pezizomycotina</taxon>
        <taxon>Sordariomycetes</taxon>
        <taxon>Hypocreomycetidae</taxon>
        <taxon>Hypocreales</taxon>
        <taxon>Nectriaceae</taxon>
        <taxon>Fusarium</taxon>
        <taxon>Fusarium oxysporum species complex</taxon>
    </lineage>
</organism>
<name>F9FN11_FUSOF</name>
<evidence type="ECO:0000313" key="1">
    <source>
        <dbReference type="EMBL" id="EGU81696.1"/>
    </source>
</evidence>
<comment type="caution">
    <text evidence="1">The sequence shown here is derived from an EMBL/GenBank/DDBJ whole genome shotgun (WGS) entry which is preliminary data.</text>
</comment>
<gene>
    <name evidence="1" type="ORF">FOXB_07791</name>
</gene>
<proteinExistence type="predicted"/>
<sequence length="15" mass="1769">MPIIDKRLKNNSKVI</sequence>
<reference evidence="1" key="1">
    <citation type="journal article" date="2012" name="Mol. Plant Microbe Interact.">
        <title>A highly conserved effector in Fusarium oxysporum is required for full virulence on Arabidopsis.</title>
        <authorList>
            <person name="Thatcher L.F."/>
            <person name="Gardiner D.M."/>
            <person name="Kazan K."/>
            <person name="Manners J."/>
        </authorList>
    </citation>
    <scope>NUCLEOTIDE SEQUENCE [LARGE SCALE GENOMIC DNA]</scope>
    <source>
        <strain evidence="1">Fo5176</strain>
    </source>
</reference>
<protein>
    <submittedName>
        <fullName evidence="1">Uncharacterized protein</fullName>
    </submittedName>
</protein>
<accession>F9FN11</accession>
<dbReference type="EMBL" id="AFQF01002300">
    <property type="protein sequence ID" value="EGU81696.1"/>
    <property type="molecule type" value="Genomic_DNA"/>
</dbReference>